<name>A0AAD8VW11_LOLMU</name>
<gene>
    <name evidence="2" type="ORF">QYE76_024390</name>
</gene>
<feature type="domain" description="RNase H type-1" evidence="1">
    <location>
        <begin position="137"/>
        <end position="206"/>
    </location>
</feature>
<dbReference type="EMBL" id="JAUUTY010000006">
    <property type="protein sequence ID" value="KAK1618873.1"/>
    <property type="molecule type" value="Genomic_DNA"/>
</dbReference>
<dbReference type="CDD" id="cd06222">
    <property type="entry name" value="RNase_H_like"/>
    <property type="match status" value="1"/>
</dbReference>
<comment type="caution">
    <text evidence="2">The sequence shown here is derived from an EMBL/GenBank/DDBJ whole genome shotgun (WGS) entry which is preliminary data.</text>
</comment>
<organism evidence="2 3">
    <name type="scientific">Lolium multiflorum</name>
    <name type="common">Italian ryegrass</name>
    <name type="synonym">Lolium perenne subsp. multiflorum</name>
    <dbReference type="NCBI Taxonomy" id="4521"/>
    <lineage>
        <taxon>Eukaryota</taxon>
        <taxon>Viridiplantae</taxon>
        <taxon>Streptophyta</taxon>
        <taxon>Embryophyta</taxon>
        <taxon>Tracheophyta</taxon>
        <taxon>Spermatophyta</taxon>
        <taxon>Magnoliopsida</taxon>
        <taxon>Liliopsida</taxon>
        <taxon>Poales</taxon>
        <taxon>Poaceae</taxon>
        <taxon>BOP clade</taxon>
        <taxon>Pooideae</taxon>
        <taxon>Poodae</taxon>
        <taxon>Poeae</taxon>
        <taxon>Poeae Chloroplast Group 2 (Poeae type)</taxon>
        <taxon>Loliodinae</taxon>
        <taxon>Loliinae</taxon>
        <taxon>Lolium</taxon>
    </lineage>
</organism>
<dbReference type="Pfam" id="PF13456">
    <property type="entry name" value="RVT_3"/>
    <property type="match status" value="1"/>
</dbReference>
<dbReference type="AlphaFoldDB" id="A0AAD8VW11"/>
<dbReference type="Proteomes" id="UP001231189">
    <property type="component" value="Unassembled WGS sequence"/>
</dbReference>
<evidence type="ECO:0000313" key="3">
    <source>
        <dbReference type="Proteomes" id="UP001231189"/>
    </source>
</evidence>
<proteinExistence type="predicted"/>
<protein>
    <recommendedName>
        <fullName evidence="1">RNase H type-1 domain-containing protein</fullName>
    </recommendedName>
</protein>
<sequence>MHGDKNTTFFHNFVKARRKRNTILKIKNDEGNWVEGNEEMGGLIHSYFSSLFSSEVEHTSEELLSKVIPRVMAEMNSALLKPYTAEEVKQAMFSIGDYKAPRINGLHAVFYKKFWAVVGDDVTREVLQVLNSGVIPRRGASGAIIRDAGGNFMAAACDYTDRASDAESMDASALLAGLKLAEQFNAQSLVVESDCMEVVMVVLNPNEYRGTAYWSSSLTRSMNSGVGHGSWYADGGGGRAGCGNCGQAVACAGGCGESGQGSQAGAAAGARSLKRVGVAGGVVGLPCASADSRSWIASPPTKRAR</sequence>
<accession>A0AAD8VW11</accession>
<dbReference type="Gene3D" id="3.30.420.10">
    <property type="entry name" value="Ribonuclease H-like superfamily/Ribonuclease H"/>
    <property type="match status" value="1"/>
</dbReference>
<reference evidence="2" key="1">
    <citation type="submission" date="2023-07" db="EMBL/GenBank/DDBJ databases">
        <title>A chromosome-level genome assembly of Lolium multiflorum.</title>
        <authorList>
            <person name="Chen Y."/>
            <person name="Copetti D."/>
            <person name="Kolliker R."/>
            <person name="Studer B."/>
        </authorList>
    </citation>
    <scope>NUCLEOTIDE SEQUENCE</scope>
    <source>
        <strain evidence="2">02402/16</strain>
        <tissue evidence="2">Leaf</tissue>
    </source>
</reference>
<dbReference type="InterPro" id="IPR002156">
    <property type="entry name" value="RNaseH_domain"/>
</dbReference>
<evidence type="ECO:0000259" key="1">
    <source>
        <dbReference type="Pfam" id="PF13456"/>
    </source>
</evidence>
<keyword evidence="3" id="KW-1185">Reference proteome</keyword>
<dbReference type="InterPro" id="IPR036397">
    <property type="entry name" value="RNaseH_sf"/>
</dbReference>
<evidence type="ECO:0000313" key="2">
    <source>
        <dbReference type="EMBL" id="KAK1618873.1"/>
    </source>
</evidence>
<dbReference type="GO" id="GO:0003676">
    <property type="term" value="F:nucleic acid binding"/>
    <property type="evidence" value="ECO:0007669"/>
    <property type="project" value="InterPro"/>
</dbReference>
<dbReference type="GO" id="GO:0004523">
    <property type="term" value="F:RNA-DNA hybrid ribonuclease activity"/>
    <property type="evidence" value="ECO:0007669"/>
    <property type="project" value="InterPro"/>
</dbReference>
<dbReference type="InterPro" id="IPR044730">
    <property type="entry name" value="RNase_H-like_dom_plant"/>
</dbReference>